<feature type="domain" description="Glycosyltransferase 2-like" evidence="1">
    <location>
        <begin position="23"/>
        <end position="145"/>
    </location>
</feature>
<gene>
    <name evidence="2" type="ORF">GEMMAAP_18665</name>
</gene>
<name>A0A143BMH3_9BACT</name>
<accession>A0A143BMH3</accession>
<dbReference type="AlphaFoldDB" id="A0A143BMH3"/>
<dbReference type="InterPro" id="IPR050834">
    <property type="entry name" value="Glycosyltransf_2"/>
</dbReference>
<dbReference type="EMBL" id="CP011454">
    <property type="protein sequence ID" value="AMW06257.1"/>
    <property type="molecule type" value="Genomic_DNA"/>
</dbReference>
<dbReference type="InterPro" id="IPR029044">
    <property type="entry name" value="Nucleotide-diphossugar_trans"/>
</dbReference>
<dbReference type="PANTHER" id="PTHR43685:SF3">
    <property type="entry name" value="SLR2126 PROTEIN"/>
    <property type="match status" value="1"/>
</dbReference>
<dbReference type="KEGG" id="gph:GEMMAAP_18665"/>
<dbReference type="STRING" id="1379270.GEMMAAP_18665"/>
<evidence type="ECO:0000313" key="2">
    <source>
        <dbReference type="EMBL" id="AMW06257.1"/>
    </source>
</evidence>
<dbReference type="RefSeq" id="WP_026850951.1">
    <property type="nucleotide sequence ID" value="NZ_CP011454.1"/>
</dbReference>
<reference evidence="2 3" key="2">
    <citation type="journal article" date="2016" name="Environ. Microbiol. Rep.">
        <title>Metagenomic evidence for the presence of phototrophic Gemmatimonadetes bacteria in diverse environments.</title>
        <authorList>
            <person name="Zeng Y."/>
            <person name="Baumbach J."/>
            <person name="Barbosa E.G."/>
            <person name="Azevedo V."/>
            <person name="Zhang C."/>
            <person name="Koblizek M."/>
        </authorList>
    </citation>
    <scope>NUCLEOTIDE SEQUENCE [LARGE SCALE GENOMIC DNA]</scope>
    <source>
        <strain evidence="2 3">AP64</strain>
    </source>
</reference>
<reference evidence="2 3" key="1">
    <citation type="journal article" date="2014" name="Proc. Natl. Acad. Sci. U.S.A.">
        <title>Functional type 2 photosynthetic reaction centers found in the rare bacterial phylum Gemmatimonadetes.</title>
        <authorList>
            <person name="Zeng Y."/>
            <person name="Feng F."/>
            <person name="Medova H."/>
            <person name="Dean J."/>
            <person name="Koblizek M."/>
        </authorList>
    </citation>
    <scope>NUCLEOTIDE SEQUENCE [LARGE SCALE GENOMIC DNA]</scope>
    <source>
        <strain evidence="2 3">AP64</strain>
    </source>
</reference>
<proteinExistence type="predicted"/>
<dbReference type="PANTHER" id="PTHR43685">
    <property type="entry name" value="GLYCOSYLTRANSFERASE"/>
    <property type="match status" value="1"/>
</dbReference>
<dbReference type="Pfam" id="PF00535">
    <property type="entry name" value="Glycos_transf_2"/>
    <property type="match status" value="1"/>
</dbReference>
<keyword evidence="3" id="KW-1185">Reference proteome</keyword>
<organism evidence="2 3">
    <name type="scientific">Gemmatimonas phototrophica</name>
    <dbReference type="NCBI Taxonomy" id="1379270"/>
    <lineage>
        <taxon>Bacteria</taxon>
        <taxon>Pseudomonadati</taxon>
        <taxon>Gemmatimonadota</taxon>
        <taxon>Gemmatimonadia</taxon>
        <taxon>Gemmatimonadales</taxon>
        <taxon>Gemmatimonadaceae</taxon>
        <taxon>Gemmatimonas</taxon>
    </lineage>
</organism>
<evidence type="ECO:0000313" key="3">
    <source>
        <dbReference type="Proteomes" id="UP000076404"/>
    </source>
</evidence>
<dbReference type="Gene3D" id="3.90.550.10">
    <property type="entry name" value="Spore Coat Polysaccharide Biosynthesis Protein SpsA, Chain A"/>
    <property type="match status" value="1"/>
</dbReference>
<dbReference type="eggNOG" id="COG1216">
    <property type="taxonomic scope" value="Bacteria"/>
</dbReference>
<sequence length="319" mass="34893">MFAGNDTEQHDQDADGTQAPRVSVVTMTFNRPAALRRCLVSLAAQTLSTNAFEVVVVDVSTPPVTDVLAEFAAQLQIVHVVVPNGGVAANRNAGAARARGTVLAFLDDDCRADHEWLAALTDVVEQRPDALVAARVVHEAPDTVVATAGQVITEAVDAFFNAPHSTPRFLPGLNFALNRQAYLALGGCDARYGRLAAEDRDFVDRWQVAGGTLVYVARTYVHHDHRSSLRGFVRQYVNYGRGAWRYHRLRRARGSGRMADDLRLHTGLPRYVRAPLARVPFTEWVPVVALLGVWQLANAVGFAWQAVVETLSSSNTSER</sequence>
<dbReference type="InterPro" id="IPR001173">
    <property type="entry name" value="Glyco_trans_2-like"/>
</dbReference>
<protein>
    <recommendedName>
        <fullName evidence="1">Glycosyltransferase 2-like domain-containing protein</fullName>
    </recommendedName>
</protein>
<dbReference type="SUPFAM" id="SSF53448">
    <property type="entry name" value="Nucleotide-diphospho-sugar transferases"/>
    <property type="match status" value="1"/>
</dbReference>
<dbReference type="Proteomes" id="UP000076404">
    <property type="component" value="Chromosome"/>
</dbReference>
<evidence type="ECO:0000259" key="1">
    <source>
        <dbReference type="Pfam" id="PF00535"/>
    </source>
</evidence>